<dbReference type="SUPFAM" id="SSF47370">
    <property type="entry name" value="Bromodomain"/>
    <property type="match status" value="1"/>
</dbReference>
<feature type="region of interest" description="Disordered" evidence="3">
    <location>
        <begin position="1"/>
        <end position="213"/>
    </location>
</feature>
<accession>A0A5A7Q8B1</accession>
<feature type="compositionally biased region" description="Polar residues" evidence="3">
    <location>
        <begin position="22"/>
        <end position="32"/>
    </location>
</feature>
<proteinExistence type="predicted"/>
<feature type="compositionally biased region" description="Acidic residues" evidence="3">
    <location>
        <begin position="33"/>
        <end position="65"/>
    </location>
</feature>
<dbReference type="PANTHER" id="PTHR47809:SF2">
    <property type="entry name" value="DNA-BINDING BROMODOMAIN-CONTAINING PROTEIN"/>
    <property type="match status" value="1"/>
</dbReference>
<feature type="domain" description="Bromo" evidence="4">
    <location>
        <begin position="227"/>
        <end position="300"/>
    </location>
</feature>
<dbReference type="Gene3D" id="1.20.920.10">
    <property type="entry name" value="Bromodomain-like"/>
    <property type="match status" value="1"/>
</dbReference>
<dbReference type="InterPro" id="IPR036427">
    <property type="entry name" value="Bromodomain-like_sf"/>
</dbReference>
<protein>
    <submittedName>
        <fullName evidence="5">Bromodomain-containing protein</fullName>
    </submittedName>
</protein>
<feature type="compositionally biased region" description="Basic and acidic residues" evidence="3">
    <location>
        <begin position="192"/>
        <end position="203"/>
    </location>
</feature>
<dbReference type="PROSITE" id="PS00633">
    <property type="entry name" value="BROMODOMAIN_1"/>
    <property type="match status" value="1"/>
</dbReference>
<dbReference type="EMBL" id="BKCP01006117">
    <property type="protein sequence ID" value="GER41479.1"/>
    <property type="molecule type" value="Genomic_DNA"/>
</dbReference>
<feature type="compositionally biased region" description="Polar residues" evidence="3">
    <location>
        <begin position="109"/>
        <end position="118"/>
    </location>
</feature>
<sequence>MKRRRGSKKGRTKKPKLGSTDDGASNAVSPNTDDNDSGPDESDHEEDISGVDADAEAEAEAETEPEVAKPPPETIQPEKPVNTDILSRPISNTFGKAVYTRVKVRIKTSKNLDSQRASSDAPIQIDTGKSGFQLGLEKQEVPGEKREDSANSLSETNGGGSGNTSQKSLGIKIKSKGLGSTCMSPCSNTETVKGDRVEKKDTESLQQESRSNEQELKAALEVIKKVMKMDAAEPFNAPVNPVALGIPDYFDVIKTPMDFGTICNNLEKGVKYKNSEDVFKDVQYIWENCYKYNNKGDYIVELMRRVKKSFTKYWTALGLFNDQPQENNGIVLLVYAIPLRSLGSESNAVKELSPSSEGNTPVDGGALNLSGKKFHGLKKHKEGCQCAICVMMRRRQEREEIARMMGGQTEGSDDDSMGEEDNKPNGISRGGSPFGEYASSNMENSSDAETGRRGQEMKLGHIRNFYGQHLENAGKREGSQDLQVGHDSLHYLASHETCKDNGNAATNQEMPKEALDKNQRAKMLENLRYLDNPMLLDLYGTLFVDSSRSFWNGPHSLSGGTKRRSSLSSAIASLMK</sequence>
<evidence type="ECO:0000259" key="4">
    <source>
        <dbReference type="PROSITE" id="PS50014"/>
    </source>
</evidence>
<feature type="compositionally biased region" description="Basic and acidic residues" evidence="3">
    <location>
        <begin position="137"/>
        <end position="149"/>
    </location>
</feature>
<feature type="compositionally biased region" description="Basic residues" evidence="3">
    <location>
        <begin position="1"/>
        <end position="16"/>
    </location>
</feature>
<dbReference type="Proteomes" id="UP000325081">
    <property type="component" value="Unassembled WGS sequence"/>
</dbReference>
<dbReference type="InterPro" id="IPR018359">
    <property type="entry name" value="Bromodomain_CS"/>
</dbReference>
<keyword evidence="6" id="KW-1185">Reference proteome</keyword>
<keyword evidence="1 2" id="KW-0103">Bromodomain</keyword>
<dbReference type="PROSITE" id="PS50014">
    <property type="entry name" value="BROMODOMAIN_2"/>
    <property type="match status" value="1"/>
</dbReference>
<reference evidence="6" key="1">
    <citation type="journal article" date="2019" name="Curr. Biol.">
        <title>Genome Sequence of Striga asiatica Provides Insight into the Evolution of Plant Parasitism.</title>
        <authorList>
            <person name="Yoshida S."/>
            <person name="Kim S."/>
            <person name="Wafula E.K."/>
            <person name="Tanskanen J."/>
            <person name="Kim Y.M."/>
            <person name="Honaas L."/>
            <person name="Yang Z."/>
            <person name="Spallek T."/>
            <person name="Conn C.E."/>
            <person name="Ichihashi Y."/>
            <person name="Cheong K."/>
            <person name="Cui S."/>
            <person name="Der J.P."/>
            <person name="Gundlach H."/>
            <person name="Jiao Y."/>
            <person name="Hori C."/>
            <person name="Ishida J.K."/>
            <person name="Kasahara H."/>
            <person name="Kiba T."/>
            <person name="Kim M.S."/>
            <person name="Koo N."/>
            <person name="Laohavisit A."/>
            <person name="Lee Y.H."/>
            <person name="Lumba S."/>
            <person name="McCourt P."/>
            <person name="Mortimer J.C."/>
            <person name="Mutuku J.M."/>
            <person name="Nomura T."/>
            <person name="Sasaki-Sekimoto Y."/>
            <person name="Seto Y."/>
            <person name="Wang Y."/>
            <person name="Wakatake T."/>
            <person name="Sakakibara H."/>
            <person name="Demura T."/>
            <person name="Yamaguchi S."/>
            <person name="Yoneyama K."/>
            <person name="Manabe R.I."/>
            <person name="Nelson D.C."/>
            <person name="Schulman A.H."/>
            <person name="Timko M.P."/>
            <person name="dePamphilis C.W."/>
            <person name="Choi D."/>
            <person name="Shirasu K."/>
        </authorList>
    </citation>
    <scope>NUCLEOTIDE SEQUENCE [LARGE SCALE GENOMIC DNA]</scope>
    <source>
        <strain evidence="6">cv. UVA1</strain>
    </source>
</reference>
<dbReference type="PANTHER" id="PTHR47809">
    <property type="entry name" value="DNA-BINDING BROMODOMAIN-CONTAINING PROTEIN"/>
    <property type="match status" value="1"/>
</dbReference>
<evidence type="ECO:0000256" key="1">
    <source>
        <dbReference type="ARBA" id="ARBA00023117"/>
    </source>
</evidence>
<dbReference type="SMART" id="SM00297">
    <property type="entry name" value="BROMO"/>
    <property type="match status" value="1"/>
</dbReference>
<evidence type="ECO:0000256" key="2">
    <source>
        <dbReference type="PROSITE-ProRule" id="PRU00035"/>
    </source>
</evidence>
<feature type="compositionally biased region" description="Polar residues" evidence="3">
    <location>
        <begin position="181"/>
        <end position="191"/>
    </location>
</feature>
<gene>
    <name evidence="5" type="ORF">STAS_18196</name>
</gene>
<dbReference type="OrthoDB" id="21449at2759"/>
<dbReference type="AlphaFoldDB" id="A0A5A7Q8B1"/>
<dbReference type="InterPro" id="IPR001487">
    <property type="entry name" value="Bromodomain"/>
</dbReference>
<evidence type="ECO:0000313" key="5">
    <source>
        <dbReference type="EMBL" id="GER41479.1"/>
    </source>
</evidence>
<name>A0A5A7Q8B1_STRAF</name>
<organism evidence="5 6">
    <name type="scientific">Striga asiatica</name>
    <name type="common">Asiatic witchweed</name>
    <name type="synonym">Buchnera asiatica</name>
    <dbReference type="NCBI Taxonomy" id="4170"/>
    <lineage>
        <taxon>Eukaryota</taxon>
        <taxon>Viridiplantae</taxon>
        <taxon>Streptophyta</taxon>
        <taxon>Embryophyta</taxon>
        <taxon>Tracheophyta</taxon>
        <taxon>Spermatophyta</taxon>
        <taxon>Magnoliopsida</taxon>
        <taxon>eudicotyledons</taxon>
        <taxon>Gunneridae</taxon>
        <taxon>Pentapetalae</taxon>
        <taxon>asterids</taxon>
        <taxon>lamiids</taxon>
        <taxon>Lamiales</taxon>
        <taxon>Orobanchaceae</taxon>
        <taxon>Buchnereae</taxon>
        <taxon>Striga</taxon>
    </lineage>
</organism>
<dbReference type="Pfam" id="PF00439">
    <property type="entry name" value="Bromodomain"/>
    <property type="match status" value="1"/>
</dbReference>
<comment type="caution">
    <text evidence="5">The sequence shown here is derived from an EMBL/GenBank/DDBJ whole genome shotgun (WGS) entry which is preliminary data.</text>
</comment>
<dbReference type="PRINTS" id="PR00503">
    <property type="entry name" value="BROMODOMAIN"/>
</dbReference>
<feature type="region of interest" description="Disordered" evidence="3">
    <location>
        <begin position="405"/>
        <end position="453"/>
    </location>
</feature>
<evidence type="ECO:0000256" key="3">
    <source>
        <dbReference type="SAM" id="MobiDB-lite"/>
    </source>
</evidence>
<evidence type="ECO:0000313" key="6">
    <source>
        <dbReference type="Proteomes" id="UP000325081"/>
    </source>
</evidence>
<feature type="compositionally biased region" description="Polar residues" evidence="3">
    <location>
        <begin position="438"/>
        <end position="448"/>
    </location>
</feature>